<feature type="non-terminal residue" evidence="1">
    <location>
        <position position="85"/>
    </location>
</feature>
<dbReference type="Proteomes" id="UP000789920">
    <property type="component" value="Unassembled WGS sequence"/>
</dbReference>
<proteinExistence type="predicted"/>
<protein>
    <submittedName>
        <fullName evidence="1">30336_t:CDS:1</fullName>
    </submittedName>
</protein>
<accession>A0ACA9S7X7</accession>
<keyword evidence="2" id="KW-1185">Reference proteome</keyword>
<gene>
    <name evidence="1" type="ORF">RPERSI_LOCUS27401</name>
</gene>
<dbReference type="EMBL" id="CAJVQC010096605">
    <property type="protein sequence ID" value="CAG8829077.1"/>
    <property type="molecule type" value="Genomic_DNA"/>
</dbReference>
<sequence>MTNLQEISNYELISELKRRLDLNINIEKNTPTRLYENQPKNLLSFEQKEVMGSQVLFTFIQVFKEYTEGLNFNQRETERIQLTFD</sequence>
<organism evidence="1 2">
    <name type="scientific">Racocetra persica</name>
    <dbReference type="NCBI Taxonomy" id="160502"/>
    <lineage>
        <taxon>Eukaryota</taxon>
        <taxon>Fungi</taxon>
        <taxon>Fungi incertae sedis</taxon>
        <taxon>Mucoromycota</taxon>
        <taxon>Glomeromycotina</taxon>
        <taxon>Glomeromycetes</taxon>
        <taxon>Diversisporales</taxon>
        <taxon>Gigasporaceae</taxon>
        <taxon>Racocetra</taxon>
    </lineage>
</organism>
<evidence type="ECO:0000313" key="1">
    <source>
        <dbReference type="EMBL" id="CAG8829077.1"/>
    </source>
</evidence>
<evidence type="ECO:0000313" key="2">
    <source>
        <dbReference type="Proteomes" id="UP000789920"/>
    </source>
</evidence>
<name>A0ACA9S7X7_9GLOM</name>
<comment type="caution">
    <text evidence="1">The sequence shown here is derived from an EMBL/GenBank/DDBJ whole genome shotgun (WGS) entry which is preliminary data.</text>
</comment>
<reference evidence="1" key="1">
    <citation type="submission" date="2021-06" db="EMBL/GenBank/DDBJ databases">
        <authorList>
            <person name="Kallberg Y."/>
            <person name="Tangrot J."/>
            <person name="Rosling A."/>
        </authorList>
    </citation>
    <scope>NUCLEOTIDE SEQUENCE</scope>
    <source>
        <strain evidence="1">MA461A</strain>
    </source>
</reference>